<accession>A0A4Y9YW37</accession>
<sequence length="166" mass="18166">MRAAEFNSTGEPTLLCARRSRLDKGLGRLSALDRGLLLIDTVLRAFIPVIALFNSPLSASSPPRSHHLPPRGYSASASWYRILLAHQPFAPSPASSLHPSNALLTYRLSTILIRLAQRAQRRDIVSFQAHIRSLRAGAIADVPPFTNGRRISPGYGDVRRAYSSGL</sequence>
<comment type="caution">
    <text evidence="1">The sequence shown here is derived from an EMBL/GenBank/DDBJ whole genome shotgun (WGS) entry which is preliminary data.</text>
</comment>
<proteinExistence type="predicted"/>
<evidence type="ECO:0000313" key="1">
    <source>
        <dbReference type="EMBL" id="TFY66505.1"/>
    </source>
</evidence>
<dbReference type="Proteomes" id="UP000298327">
    <property type="component" value="Unassembled WGS sequence"/>
</dbReference>
<dbReference type="AlphaFoldDB" id="A0A4Y9YW37"/>
<protein>
    <submittedName>
        <fullName evidence="1">Uncharacterized protein</fullName>
    </submittedName>
</protein>
<evidence type="ECO:0000313" key="2">
    <source>
        <dbReference type="Proteomes" id="UP000298327"/>
    </source>
</evidence>
<name>A0A4Y9YW37_9AGAM</name>
<organism evidence="1 2">
    <name type="scientific">Dentipellis fragilis</name>
    <dbReference type="NCBI Taxonomy" id="205917"/>
    <lineage>
        <taxon>Eukaryota</taxon>
        <taxon>Fungi</taxon>
        <taxon>Dikarya</taxon>
        <taxon>Basidiomycota</taxon>
        <taxon>Agaricomycotina</taxon>
        <taxon>Agaricomycetes</taxon>
        <taxon>Russulales</taxon>
        <taxon>Hericiaceae</taxon>
        <taxon>Dentipellis</taxon>
    </lineage>
</organism>
<gene>
    <name evidence="1" type="ORF">EVG20_g4586</name>
</gene>
<dbReference type="EMBL" id="SEOQ01000241">
    <property type="protein sequence ID" value="TFY66505.1"/>
    <property type="molecule type" value="Genomic_DNA"/>
</dbReference>
<keyword evidence="2" id="KW-1185">Reference proteome</keyword>
<reference evidence="1 2" key="1">
    <citation type="submission" date="2019-02" db="EMBL/GenBank/DDBJ databases">
        <title>Genome sequencing of the rare red list fungi Dentipellis fragilis.</title>
        <authorList>
            <person name="Buettner E."/>
            <person name="Kellner H."/>
        </authorList>
    </citation>
    <scope>NUCLEOTIDE SEQUENCE [LARGE SCALE GENOMIC DNA]</scope>
    <source>
        <strain evidence="1 2">DSM 105465</strain>
    </source>
</reference>